<proteinExistence type="predicted"/>
<protein>
    <recommendedName>
        <fullName evidence="3">Glycosaminoglycan attachment site</fullName>
    </recommendedName>
</protein>
<reference evidence="1 2" key="1">
    <citation type="submission" date="2017-07" db="EMBL/GenBank/DDBJ databases">
        <title>Genome sequencing and assembly of Paenibacillus rigui.</title>
        <authorList>
            <person name="Mayilraj S."/>
        </authorList>
    </citation>
    <scope>NUCLEOTIDE SEQUENCE [LARGE SCALE GENOMIC DNA]</scope>
    <source>
        <strain evidence="1 2">JCM 16352</strain>
    </source>
</reference>
<organism evidence="1 2">
    <name type="scientific">Paenibacillus rigui</name>
    <dbReference type="NCBI Taxonomy" id="554312"/>
    <lineage>
        <taxon>Bacteria</taxon>
        <taxon>Bacillati</taxon>
        <taxon>Bacillota</taxon>
        <taxon>Bacilli</taxon>
        <taxon>Bacillales</taxon>
        <taxon>Paenibacillaceae</taxon>
        <taxon>Paenibacillus</taxon>
    </lineage>
</organism>
<gene>
    <name evidence="1" type="ORF">CF651_24095</name>
</gene>
<evidence type="ECO:0000313" key="1">
    <source>
        <dbReference type="EMBL" id="OXM83683.1"/>
    </source>
</evidence>
<dbReference type="EMBL" id="NMQW01000039">
    <property type="protein sequence ID" value="OXM83683.1"/>
    <property type="molecule type" value="Genomic_DNA"/>
</dbReference>
<dbReference type="Proteomes" id="UP000215509">
    <property type="component" value="Unassembled WGS sequence"/>
</dbReference>
<name>A0A229UJW0_9BACL</name>
<evidence type="ECO:0008006" key="3">
    <source>
        <dbReference type="Google" id="ProtNLM"/>
    </source>
</evidence>
<accession>A0A229UJW0</accession>
<dbReference type="OrthoDB" id="981968at2"/>
<sequence length="351" mass="41295">MSLNLFKIQIPEHKLHPNFKNVLNDPDLVKVLEKWSKGFVDRDNKIAKQFQETFNSTFWEIYLYACLDKLNFRFDFEHHAPDFCISKNGHEYVVEAVSTSNPKNFTPEHEKLKYLEKQNRKYFFQSDQEEMHEEVLSLATERISNSLRSKYSYYLENYQHLSHVKNKPFVLAIGAFEQPLFYTQKSGAISRVLYGLKSAKYGVNDQPELNYGDTTLKHNGAEIDIGLFNDDRYEYLSAVIFNPIATIGKVRAFQTKKLKYLTYDTVRYNDFGPETIKEYGIPHRKYHESLLDGMYVLINPFAKYPINPDLFDDIDVTVCFNAEDVRIKHRFLYARNVWNVGFDNSQEDTLQ</sequence>
<evidence type="ECO:0000313" key="2">
    <source>
        <dbReference type="Proteomes" id="UP000215509"/>
    </source>
</evidence>
<keyword evidence="2" id="KW-1185">Reference proteome</keyword>
<dbReference type="RefSeq" id="WP_094017441.1">
    <property type="nucleotide sequence ID" value="NZ_NMQW01000039.1"/>
</dbReference>
<comment type="caution">
    <text evidence="1">The sequence shown here is derived from an EMBL/GenBank/DDBJ whole genome shotgun (WGS) entry which is preliminary data.</text>
</comment>
<dbReference type="AlphaFoldDB" id="A0A229UJW0"/>